<evidence type="ECO:0000313" key="2">
    <source>
        <dbReference type="Proteomes" id="UP001529510"/>
    </source>
</evidence>
<dbReference type="AlphaFoldDB" id="A0ABD0N612"/>
<sequence length="59" mass="6647">YAGRHTNCREYCQAIFRTDSSPTVSQINAVKEYCQSISPQLIGCVTNYTKSYPIKSPID</sequence>
<dbReference type="InterPro" id="IPR039016">
    <property type="entry name" value="RECK"/>
</dbReference>
<reference evidence="1 2" key="1">
    <citation type="submission" date="2024-05" db="EMBL/GenBank/DDBJ databases">
        <title>Genome sequencing and assembly of Indian major carp, Cirrhinus mrigala (Hamilton, 1822).</title>
        <authorList>
            <person name="Mohindra V."/>
            <person name="Chowdhury L.M."/>
            <person name="Lal K."/>
            <person name="Jena J.K."/>
        </authorList>
    </citation>
    <scope>NUCLEOTIDE SEQUENCE [LARGE SCALE GENOMIC DNA]</scope>
    <source>
        <strain evidence="1">CM1030</strain>
        <tissue evidence="1">Blood</tissue>
    </source>
</reference>
<feature type="non-terminal residue" evidence="1">
    <location>
        <position position="59"/>
    </location>
</feature>
<proteinExistence type="predicted"/>
<dbReference type="PANTHER" id="PTHR13487">
    <property type="entry name" value="SERINE PROTEASE INHIBITOR"/>
    <property type="match status" value="1"/>
</dbReference>
<gene>
    <name evidence="1" type="ORF">M9458_048351</name>
</gene>
<evidence type="ECO:0000313" key="1">
    <source>
        <dbReference type="EMBL" id="KAL0157105.1"/>
    </source>
</evidence>
<organism evidence="1 2">
    <name type="scientific">Cirrhinus mrigala</name>
    <name type="common">Mrigala</name>
    <dbReference type="NCBI Taxonomy" id="683832"/>
    <lineage>
        <taxon>Eukaryota</taxon>
        <taxon>Metazoa</taxon>
        <taxon>Chordata</taxon>
        <taxon>Craniata</taxon>
        <taxon>Vertebrata</taxon>
        <taxon>Euteleostomi</taxon>
        <taxon>Actinopterygii</taxon>
        <taxon>Neopterygii</taxon>
        <taxon>Teleostei</taxon>
        <taxon>Ostariophysi</taxon>
        <taxon>Cypriniformes</taxon>
        <taxon>Cyprinidae</taxon>
        <taxon>Labeoninae</taxon>
        <taxon>Labeonini</taxon>
        <taxon>Cirrhinus</taxon>
    </lineage>
</organism>
<protein>
    <submittedName>
        <fullName evidence="1">Uncharacterized protein</fullName>
    </submittedName>
</protein>
<name>A0ABD0N612_CIRMR</name>
<accession>A0ABD0N612</accession>
<dbReference type="Proteomes" id="UP001529510">
    <property type="component" value="Unassembled WGS sequence"/>
</dbReference>
<feature type="non-terminal residue" evidence="1">
    <location>
        <position position="1"/>
    </location>
</feature>
<dbReference type="PANTHER" id="PTHR13487:SF3">
    <property type="entry name" value="REVERSION-INDUCING CYSTEINE-RICH PROTEIN WITH KAZAL MOTIFS"/>
    <property type="match status" value="1"/>
</dbReference>
<dbReference type="EMBL" id="JAMKFB020000024">
    <property type="protein sequence ID" value="KAL0157105.1"/>
    <property type="molecule type" value="Genomic_DNA"/>
</dbReference>
<comment type="caution">
    <text evidence="1">The sequence shown here is derived from an EMBL/GenBank/DDBJ whole genome shotgun (WGS) entry which is preliminary data.</text>
</comment>
<keyword evidence="2" id="KW-1185">Reference proteome</keyword>